<accession>A0A8H6ZB55</accession>
<dbReference type="OrthoDB" id="3053338at2759"/>
<dbReference type="AlphaFoldDB" id="A0A8H6ZB55"/>
<sequence length="360" mass="40847">MELRLNPVFPQELFHLIIYHCCGDLDALRSCALVCSTFHTRARIFSSIRVGPLDKQHTIADLQAFLESSPSSAEAVKSLHLRAAVDKSLRMWRTNKSWMIEKRSGQFLPLLVSLTQIRISCAFDFHWDDTLPICASIRLVLIRRNLTCLELIHVYYVPIIVLAHCPALRSLTLTWVRFDRKDSSFINFDAAGASCADSSAAQLETLFCILEPDMLGFLVRWIRRPQFTLDISHLRSLLYHTSMIRYQPLGHWPIILPTDPLDLHAFTQLHTISREIWLDTSTPQTALPLLSLGEVILPSQQQALESNVTIHTKDVRSEVVPLLVAADRTLAALACITSMTIIVLPRVEDADDEELNEKEM</sequence>
<gene>
    <name evidence="1" type="ORF">MSAN_00474000</name>
</gene>
<reference evidence="1" key="1">
    <citation type="submission" date="2020-05" db="EMBL/GenBank/DDBJ databases">
        <title>Mycena genomes resolve the evolution of fungal bioluminescence.</title>
        <authorList>
            <person name="Tsai I.J."/>
        </authorList>
    </citation>
    <scope>NUCLEOTIDE SEQUENCE</scope>
    <source>
        <strain evidence="1">160909Yilan</strain>
    </source>
</reference>
<proteinExistence type="predicted"/>
<evidence type="ECO:0000313" key="1">
    <source>
        <dbReference type="EMBL" id="KAF7375840.1"/>
    </source>
</evidence>
<comment type="caution">
    <text evidence="1">The sequence shown here is derived from an EMBL/GenBank/DDBJ whole genome shotgun (WGS) entry which is preliminary data.</text>
</comment>
<keyword evidence="2" id="KW-1185">Reference proteome</keyword>
<name>A0A8H6ZB55_9AGAR</name>
<organism evidence="1 2">
    <name type="scientific">Mycena sanguinolenta</name>
    <dbReference type="NCBI Taxonomy" id="230812"/>
    <lineage>
        <taxon>Eukaryota</taxon>
        <taxon>Fungi</taxon>
        <taxon>Dikarya</taxon>
        <taxon>Basidiomycota</taxon>
        <taxon>Agaricomycotina</taxon>
        <taxon>Agaricomycetes</taxon>
        <taxon>Agaricomycetidae</taxon>
        <taxon>Agaricales</taxon>
        <taxon>Marasmiineae</taxon>
        <taxon>Mycenaceae</taxon>
        <taxon>Mycena</taxon>
    </lineage>
</organism>
<dbReference type="EMBL" id="JACAZH010000002">
    <property type="protein sequence ID" value="KAF7375840.1"/>
    <property type="molecule type" value="Genomic_DNA"/>
</dbReference>
<evidence type="ECO:0000313" key="2">
    <source>
        <dbReference type="Proteomes" id="UP000623467"/>
    </source>
</evidence>
<dbReference type="Proteomes" id="UP000623467">
    <property type="component" value="Unassembled WGS sequence"/>
</dbReference>
<protein>
    <submittedName>
        <fullName evidence="1">Uncharacterized protein</fullName>
    </submittedName>
</protein>